<dbReference type="SMART" id="SM00717">
    <property type="entry name" value="SANT"/>
    <property type="match status" value="2"/>
</dbReference>
<feature type="domain" description="Myb-like" evidence="3">
    <location>
        <begin position="964"/>
        <end position="1012"/>
    </location>
</feature>
<feature type="compositionally biased region" description="Basic and acidic residues" evidence="2">
    <location>
        <begin position="126"/>
        <end position="146"/>
    </location>
</feature>
<feature type="region of interest" description="Disordered" evidence="2">
    <location>
        <begin position="1277"/>
        <end position="1317"/>
    </location>
</feature>
<feature type="compositionally biased region" description="Polar residues" evidence="2">
    <location>
        <begin position="1455"/>
        <end position="1469"/>
    </location>
</feature>
<proteinExistence type="predicted"/>
<feature type="compositionally biased region" description="Low complexity" evidence="2">
    <location>
        <begin position="1667"/>
        <end position="1710"/>
    </location>
</feature>
<feature type="compositionally biased region" description="Basic and acidic residues" evidence="2">
    <location>
        <begin position="1"/>
        <end position="20"/>
    </location>
</feature>
<dbReference type="GO" id="GO:0006357">
    <property type="term" value="P:regulation of transcription by RNA polymerase II"/>
    <property type="evidence" value="ECO:0007669"/>
    <property type="project" value="TreeGrafter"/>
</dbReference>
<feature type="compositionally biased region" description="Low complexity" evidence="2">
    <location>
        <begin position="1511"/>
        <end position="1520"/>
    </location>
</feature>
<feature type="compositionally biased region" description="Polar residues" evidence="2">
    <location>
        <begin position="1623"/>
        <end position="1633"/>
    </location>
</feature>
<sequence length="2051" mass="225845">MASRFPPRDRSPHRYGDRRPLPSYIPSGPRGGDDANSVPLGREPPRGPKALIDSSRGGHFAPAGPRGRVISGRGEYRDRDPRDLRDGPPFRRDSDRDWPRRDRGFDPRDGRPPFGRGRSRSPPPLRDFRDSGTRDLDLPRLRRGSRDGPVGPMLDLSPIRSGSLRGRGRGDRERDRGRGRGFADDRDLFQRRSLSRDAWRDRDARSERERDRERERERERDRDNERRDRFERREDDRRSERDERDRIPDRPDIWKKDRAPSRSEMKSSSSTVTRSPSTVSPPSSALQHAGPKDDIPECGQKAAVAHATIVREQHKFPDKPEAPVDRPVPQFSPPPAVPEVPAFGSLAASPRQTTATASSQPLTSATSPSRVPSTSTPATSGKAHSDVSASRSVRPPTGPRADRVDSQHGPDSRSRPLSISDIRSKNEVPIRASRPPPILPSVPLVSSSDRRAVTPSAPDKGSQTSLQPEEKSPALSRQNSGPMSPPTGPSAVSSHGPCRSSLDINSPPVAHRRPSTTQTSPCIPFSNIPTGPRALQRPIAPRNGPKGSNQWVRPGYVNRGPSIINSSSPTKRESFTDEKDMIPSVSDGQRNEDKQHDEKPDSELTSAIPDKEHDAQVNEVINEATATNDLSKAMSPQRQEVGESPQLKNESILPMWLAESGGEGSDEEDDLDEEDFNQSEQRFEREMQALAAEMPPPPLQDPEIVGLLLKIQMLGMIAEGTGPASLDEPNAAIEIERVEELHVATPLPTKDVNELELPDALPVAAPVDEAPALGERLVETLPFANTGPPTPFSDMDSYQENLKTHDIIKDTLREEIMKQRKEIAKQHAELKEQYRAYYRPWRLAVDAMDRKRAAEEKKTATSVPLTPPAASTSATINPILEGRRGYRMNSELDFQNALKASTITAEEENARRKDKEATARPDLSREVLIPDMLDPIQKNASEFQDTNQMVDPTKAFEVFAFHLPPDNFTAEEHKIFTDTFMAHPKKWGKIAQALPGRTFQQCINHYYLTKDEMKYKAKLNKKWARRGRGRKIVARPPRSNALMADLGVVRPVYDGDDPGETTPAVTDTGRPRRAAAPTFGEFTADTETSTPTPSSGKRNSGKEGTDQPSEKPARRGGRGGSRGGRRARAQASANNTPIAAAPPKQENEPSTDNVTENTTAKSKNETEKAMLESAVPRAKSSRVRAKELKDVLSTIESTEGDPTPKQTEGGYGSQQPTSYWSVPEQRDFPDLVAHFGKDFEGISQFMKTKTPTMVRNYFQRTVDSGKPELEQLALKAEAKKQKGEPTGPLPVPSLPAKRRYDATPSSVGPRPLAPNTDTTELVDRQLATKTKPPVAPLAAAPPAIQPRQSVEKGPLQQAFYPSVQNRGPQMAPLSAANEDSQQRAARSQVTQAQRMQHGPRMGYFSENRTDARPAPPQGNNTGGLLPEMDLKRQQSHPQPITTLPTQAPMGGLRVQNMSRPNVPSQNSDVQEPPRYQALPQSSPFLQPSYLQPRPNLQATTTPQSHSRRPSRSASSTATSPVQVAHKMELNLGAIASADMLNQPKPVFRQPSQILEANRSTPVILSQKELGRPNSRPNSTPAQVNTEPPRQVPAKRSNIMSILNDEPEDPQPRKRFAGVDYTAPNLNPRPTSPSRPVYTGSHATSSHSSRSDDQSIAASQQYQRPQYVSVASHQSQSSHPLQHQQSHSQMSSAQPYSDFSGSYRSSPPGSSVNQDWMARFDPRGQQQSQPVNSADQHLSRLTRQPSTSHTYSSNALPHSVPVSSLQSISQQPQPSPQHQNQRQSFTHQALQPTQLMSQMQGQQNSSARGSPMPQHLQPFSQPSSPPIQRHSISFSAKSSHPRPTSPLRPSSGLNQAPHQSSSRFPSYSQNSSGHQIQSALENQHQSTPSYRPQGVQDGSAQPYTPSIRRVPSLSPRHQPSNLPQHQLAQHELQSQRQHRASLNLGPQNDSPLNRNPPPSSQIQRLSRGTGIPLERSYTPPSALSQHGPASGSGGGHMYSASAGGLLNPQGPLPPQQAQQQRSLQPSTHQLHHMSRHSGGGPGSGMDHLYDRR</sequence>
<feature type="compositionally biased region" description="Basic and acidic residues" evidence="2">
    <location>
        <begin position="1100"/>
        <end position="1113"/>
    </location>
</feature>
<feature type="compositionally biased region" description="Polar residues" evidence="2">
    <location>
        <begin position="1377"/>
        <end position="1394"/>
    </location>
</feature>
<dbReference type="Gene3D" id="1.20.58.1880">
    <property type="match status" value="1"/>
</dbReference>
<evidence type="ECO:0000256" key="1">
    <source>
        <dbReference type="SAM" id="Coils"/>
    </source>
</evidence>
<feature type="compositionally biased region" description="Basic and acidic residues" evidence="2">
    <location>
        <begin position="74"/>
        <end position="111"/>
    </location>
</feature>
<feature type="coiled-coil region" evidence="1">
    <location>
        <begin position="795"/>
        <end position="833"/>
    </location>
</feature>
<dbReference type="Pfam" id="PF00249">
    <property type="entry name" value="Myb_DNA-binding"/>
    <property type="match status" value="2"/>
</dbReference>
<feature type="compositionally biased region" description="Low complexity" evidence="2">
    <location>
        <begin position="363"/>
        <end position="380"/>
    </location>
</feature>
<feature type="compositionally biased region" description="Polar residues" evidence="2">
    <location>
        <begin position="1784"/>
        <end position="1807"/>
    </location>
</feature>
<dbReference type="GO" id="GO:0034967">
    <property type="term" value="C:Set3 complex"/>
    <property type="evidence" value="ECO:0007669"/>
    <property type="project" value="TreeGrafter"/>
</dbReference>
<dbReference type="InterPro" id="IPR001005">
    <property type="entry name" value="SANT/Myb"/>
</dbReference>
<feature type="compositionally biased region" description="Polar residues" evidence="2">
    <location>
        <begin position="1435"/>
        <end position="1445"/>
    </location>
</feature>
<organism evidence="4 5">
    <name type="scientific">Emydomyces testavorans</name>
    <dbReference type="NCBI Taxonomy" id="2070801"/>
    <lineage>
        <taxon>Eukaryota</taxon>
        <taxon>Fungi</taxon>
        <taxon>Dikarya</taxon>
        <taxon>Ascomycota</taxon>
        <taxon>Pezizomycotina</taxon>
        <taxon>Eurotiomycetes</taxon>
        <taxon>Eurotiomycetidae</taxon>
        <taxon>Onygenales</taxon>
        <taxon>Nannizziopsiaceae</taxon>
        <taxon>Emydomyces</taxon>
    </lineage>
</organism>
<gene>
    <name evidence="4" type="ORF">PRK78_001705</name>
</gene>
<feature type="compositionally biased region" description="Basic and acidic residues" evidence="2">
    <location>
        <begin position="570"/>
        <end position="581"/>
    </location>
</feature>
<name>A0AAF0IGY3_9EURO</name>
<keyword evidence="5" id="KW-1185">Reference proteome</keyword>
<feature type="compositionally biased region" description="Polar residues" evidence="2">
    <location>
        <begin position="1085"/>
        <end position="1098"/>
    </location>
</feature>
<dbReference type="Gene3D" id="1.10.10.60">
    <property type="entry name" value="Homeodomain-like"/>
    <property type="match status" value="1"/>
</dbReference>
<keyword evidence="1" id="KW-0175">Coiled coil</keyword>
<feature type="compositionally biased region" description="Basic and acidic residues" evidence="2">
    <location>
        <begin position="589"/>
        <end position="602"/>
    </location>
</feature>
<feature type="region of interest" description="Disordered" evidence="2">
    <location>
        <begin position="1563"/>
        <end position="2051"/>
    </location>
</feature>
<reference evidence="4" key="1">
    <citation type="submission" date="2023-03" db="EMBL/GenBank/DDBJ databases">
        <title>Emydomyces testavorans Genome Sequence.</title>
        <authorList>
            <person name="Hoyer L."/>
        </authorList>
    </citation>
    <scope>NUCLEOTIDE SEQUENCE</scope>
    <source>
        <strain evidence="4">16-2883</strain>
    </source>
</reference>
<feature type="compositionally biased region" description="Basic and acidic residues" evidence="2">
    <location>
        <begin position="168"/>
        <end position="265"/>
    </location>
</feature>
<dbReference type="Proteomes" id="UP001219355">
    <property type="component" value="Chromosome 1"/>
</dbReference>
<feature type="compositionally biased region" description="Low complexity" evidence="2">
    <location>
        <begin position="1758"/>
        <end position="1783"/>
    </location>
</feature>
<feature type="compositionally biased region" description="Polar residues" evidence="2">
    <location>
        <begin position="1478"/>
        <end position="1498"/>
    </location>
</feature>
<feature type="compositionally biased region" description="Low complexity" evidence="2">
    <location>
        <begin position="2004"/>
        <end position="2024"/>
    </location>
</feature>
<feature type="compositionally biased region" description="Polar residues" evidence="2">
    <location>
        <begin position="624"/>
        <end position="638"/>
    </location>
</feature>
<accession>A0AAF0IGY3</accession>
<dbReference type="SUPFAM" id="SSF46689">
    <property type="entry name" value="Homeodomain-like"/>
    <property type="match status" value="2"/>
</dbReference>
<evidence type="ECO:0000313" key="4">
    <source>
        <dbReference type="EMBL" id="WEW56263.1"/>
    </source>
</evidence>
<feature type="compositionally biased region" description="Polar residues" evidence="2">
    <location>
        <begin position="1723"/>
        <end position="1755"/>
    </location>
</feature>
<feature type="compositionally biased region" description="Acidic residues" evidence="2">
    <location>
        <begin position="664"/>
        <end position="677"/>
    </location>
</feature>
<feature type="compositionally biased region" description="Low complexity" evidence="2">
    <location>
        <begin position="266"/>
        <end position="284"/>
    </location>
</feature>
<dbReference type="InterPro" id="IPR051571">
    <property type="entry name" value="N-CoR_corepressor"/>
</dbReference>
<evidence type="ECO:0000313" key="5">
    <source>
        <dbReference type="Proteomes" id="UP001219355"/>
    </source>
</evidence>
<dbReference type="PANTHER" id="PTHR13992:SF39">
    <property type="entry name" value="SMRTER, ISOFORM G"/>
    <property type="match status" value="1"/>
</dbReference>
<feature type="region of interest" description="Disordered" evidence="2">
    <location>
        <begin position="1330"/>
        <end position="1352"/>
    </location>
</feature>
<feature type="compositionally biased region" description="Low complexity" evidence="2">
    <location>
        <begin position="1812"/>
        <end position="1821"/>
    </location>
</feature>
<feature type="compositionally biased region" description="Polar residues" evidence="2">
    <location>
        <begin position="1655"/>
        <end position="1665"/>
    </location>
</feature>
<feature type="compositionally biased region" description="Basic and acidic residues" evidence="2">
    <location>
        <begin position="309"/>
        <end position="324"/>
    </location>
</feature>
<feature type="region of interest" description="Disordered" evidence="2">
    <location>
        <begin position="1050"/>
        <end position="1221"/>
    </location>
</feature>
<feature type="compositionally biased region" description="Polar residues" evidence="2">
    <location>
        <begin position="1914"/>
        <end position="1934"/>
    </location>
</feature>
<feature type="compositionally biased region" description="Polar residues" evidence="2">
    <location>
        <begin position="1943"/>
        <end position="1952"/>
    </location>
</feature>
<dbReference type="EMBL" id="CP120627">
    <property type="protein sequence ID" value="WEW56263.1"/>
    <property type="molecule type" value="Genomic_DNA"/>
</dbReference>
<feature type="compositionally biased region" description="Polar residues" evidence="2">
    <location>
        <begin position="1148"/>
        <end position="1161"/>
    </location>
</feature>
<protein>
    <recommendedName>
        <fullName evidence="3">Myb-like domain-containing protein</fullName>
    </recommendedName>
</protein>
<feature type="region of interest" description="Disordered" evidence="2">
    <location>
        <begin position="1"/>
        <end position="681"/>
    </location>
</feature>
<dbReference type="InterPro" id="IPR009057">
    <property type="entry name" value="Homeodomain-like_sf"/>
</dbReference>
<feature type="compositionally biased region" description="Basic and acidic residues" evidence="2">
    <location>
        <begin position="400"/>
        <end position="414"/>
    </location>
</feature>
<evidence type="ECO:0000256" key="2">
    <source>
        <dbReference type="SAM" id="MobiDB-lite"/>
    </source>
</evidence>
<evidence type="ECO:0000259" key="3">
    <source>
        <dbReference type="SMART" id="SM00717"/>
    </source>
</evidence>
<dbReference type="PANTHER" id="PTHR13992">
    <property type="entry name" value="NUCLEAR RECEPTOR CO-REPRESSOR RELATED NCOR"/>
    <property type="match status" value="1"/>
</dbReference>
<feature type="region of interest" description="Disordered" evidence="2">
    <location>
        <begin position="1364"/>
        <end position="1522"/>
    </location>
</feature>
<feature type="compositionally biased region" description="Polar residues" evidence="2">
    <location>
        <begin position="1574"/>
        <end position="1587"/>
    </location>
</feature>
<feature type="compositionally biased region" description="Polar residues" evidence="2">
    <location>
        <begin position="1829"/>
        <end position="1903"/>
    </location>
</feature>
<feature type="domain" description="Myb-like" evidence="3">
    <location>
        <begin position="1216"/>
        <end position="1264"/>
    </location>
</feature>
<feature type="compositionally biased region" description="Polar residues" evidence="2">
    <location>
        <begin position="350"/>
        <end position="362"/>
    </location>
</feature>
<dbReference type="CDD" id="cd00167">
    <property type="entry name" value="SANT"/>
    <property type="match status" value="2"/>
</dbReference>